<dbReference type="Proteomes" id="UP000008312">
    <property type="component" value="Unassembled WGS sequence"/>
</dbReference>
<gene>
    <name evidence="1" type="ORF">GSBLH_T00001692001</name>
</gene>
<evidence type="ECO:0000313" key="2">
    <source>
        <dbReference type="Proteomes" id="UP000008312"/>
    </source>
</evidence>
<dbReference type="AlphaFoldDB" id="D8M0E5"/>
<dbReference type="EMBL" id="FN668643">
    <property type="protein sequence ID" value="CBK21534.2"/>
    <property type="molecule type" value="Genomic_DNA"/>
</dbReference>
<protein>
    <submittedName>
        <fullName evidence="1">Uncharacterized protein</fullName>
    </submittedName>
</protein>
<keyword evidence="2" id="KW-1185">Reference proteome</keyword>
<dbReference type="PROSITE" id="PS51257">
    <property type="entry name" value="PROKAR_LIPOPROTEIN"/>
    <property type="match status" value="1"/>
</dbReference>
<dbReference type="GeneID" id="24918923"/>
<proteinExistence type="predicted"/>
<name>D8M0E5_BLAHO</name>
<dbReference type="RefSeq" id="XP_012895582.1">
    <property type="nucleotide sequence ID" value="XM_013040128.1"/>
</dbReference>
<dbReference type="InParanoid" id="D8M0E5"/>
<organism evidence="1">
    <name type="scientific">Blastocystis hominis</name>
    <dbReference type="NCBI Taxonomy" id="12968"/>
    <lineage>
        <taxon>Eukaryota</taxon>
        <taxon>Sar</taxon>
        <taxon>Stramenopiles</taxon>
        <taxon>Bigyra</taxon>
        <taxon>Opalozoa</taxon>
        <taxon>Opalinata</taxon>
        <taxon>Blastocystidae</taxon>
        <taxon>Blastocystis</taxon>
    </lineage>
</organism>
<accession>D8M0E5</accession>
<reference evidence="1" key="1">
    <citation type="submission" date="2010-02" db="EMBL/GenBank/DDBJ databases">
        <title>Sequencing and annotation of the Blastocystis hominis genome.</title>
        <authorList>
            <person name="Wincker P."/>
        </authorList>
    </citation>
    <scope>NUCLEOTIDE SEQUENCE</scope>
    <source>
        <strain evidence="1">Singapore isolate B</strain>
    </source>
</reference>
<evidence type="ECO:0000313" key="1">
    <source>
        <dbReference type="EMBL" id="CBK21534.2"/>
    </source>
</evidence>
<sequence>MRSSFCFDNVAIELSTHFVISVGCSFHTHFDGFFKTVKSSQESSKEYSQIRGQRAEIGTSLSIKARTSRAFRVGAVSIILLKVGSVLDLVHRIRIYGPSFRGVISPQGPKIDPSFSLSVGETVVSSLKDQRYNVLVGFSQLSRLLLVLCDLQGFSGSVRVSDRWSVFGGQVRSVPSLQTSKCAKSL</sequence>